<feature type="transmembrane region" description="Helical" evidence="1">
    <location>
        <begin position="134"/>
        <end position="152"/>
    </location>
</feature>
<comment type="caution">
    <text evidence="2">The sequence shown here is derived from an EMBL/GenBank/DDBJ whole genome shotgun (WGS) entry which is preliminary data.</text>
</comment>
<keyword evidence="1" id="KW-0472">Membrane</keyword>
<keyword evidence="1" id="KW-1133">Transmembrane helix</keyword>
<reference evidence="2 3" key="1">
    <citation type="submission" date="2017-11" db="EMBL/GenBank/DDBJ databases">
        <title>Genomic Encyclopedia of Archaeal and Bacterial Type Strains, Phase II (KMG-II): From Individual Species to Whole Genera.</title>
        <authorList>
            <person name="Goeker M."/>
        </authorList>
    </citation>
    <scope>NUCLEOTIDE SEQUENCE [LARGE SCALE GENOMIC DNA]</scope>
    <source>
        <strain evidence="2 3">DSM 27393</strain>
    </source>
</reference>
<keyword evidence="1" id="KW-0812">Transmembrane</keyword>
<feature type="transmembrane region" description="Helical" evidence="1">
    <location>
        <begin position="262"/>
        <end position="282"/>
    </location>
</feature>
<name>A0A2M9CHZ6_9MICO</name>
<evidence type="ECO:0000256" key="1">
    <source>
        <dbReference type="SAM" id="Phobius"/>
    </source>
</evidence>
<accession>A0A2M9CHZ6</accession>
<dbReference type="EMBL" id="PGFF01000001">
    <property type="protein sequence ID" value="PJJ71508.1"/>
    <property type="molecule type" value="Genomic_DNA"/>
</dbReference>
<gene>
    <name evidence="2" type="ORF">CLV46_1057</name>
</gene>
<feature type="transmembrane region" description="Helical" evidence="1">
    <location>
        <begin position="98"/>
        <end position="114"/>
    </location>
</feature>
<sequence length="296" mass="29990">MSHPTAGIDDSSVRAVRLARWGVLSLLIAILMPAWFFGGLPFVSSWPALLVAFGVLLVTGIVMIARALHLAGKPWGLALLIVAVPIPLAGMVMIPPAIALLALGVVVGACAFLTRVDTVEHGQRTAAPRRHRAFAGAGVAVLLLAVSAVGLADTLVLQPLAMTDDAYDLDDVYGMIGPAAATGGAVMPTLWAAFGVLLAAGFAVVPPLANGPVAAWLGIRRIVALGVGAAGAGLMALPWAGFALGMEISDTVPPMRGGVSPLTAVLTALGFVLVVAVIVGTVPPSPLRRPRAVVAG</sequence>
<feature type="transmembrane region" description="Helical" evidence="1">
    <location>
        <begin position="46"/>
        <end position="68"/>
    </location>
</feature>
<feature type="transmembrane region" description="Helical" evidence="1">
    <location>
        <begin position="190"/>
        <end position="210"/>
    </location>
</feature>
<organism evidence="2 3">
    <name type="scientific">Diaminobutyricimonas aerilata</name>
    <dbReference type="NCBI Taxonomy" id="1162967"/>
    <lineage>
        <taxon>Bacteria</taxon>
        <taxon>Bacillati</taxon>
        <taxon>Actinomycetota</taxon>
        <taxon>Actinomycetes</taxon>
        <taxon>Micrococcales</taxon>
        <taxon>Microbacteriaceae</taxon>
        <taxon>Diaminobutyricimonas</taxon>
    </lineage>
</organism>
<dbReference type="Proteomes" id="UP000228758">
    <property type="component" value="Unassembled WGS sequence"/>
</dbReference>
<dbReference type="AlphaFoldDB" id="A0A2M9CHZ6"/>
<evidence type="ECO:0000313" key="3">
    <source>
        <dbReference type="Proteomes" id="UP000228758"/>
    </source>
</evidence>
<evidence type="ECO:0000313" key="2">
    <source>
        <dbReference type="EMBL" id="PJJ71508.1"/>
    </source>
</evidence>
<feature type="transmembrane region" description="Helical" evidence="1">
    <location>
        <begin position="21"/>
        <end position="40"/>
    </location>
</feature>
<dbReference type="RefSeq" id="WP_100363804.1">
    <property type="nucleotide sequence ID" value="NZ_PGFF01000001.1"/>
</dbReference>
<keyword evidence="3" id="KW-1185">Reference proteome</keyword>
<dbReference type="OrthoDB" id="5120522at2"/>
<protein>
    <submittedName>
        <fullName evidence="2">Uncharacterized protein</fullName>
    </submittedName>
</protein>
<proteinExistence type="predicted"/>
<feature type="transmembrane region" description="Helical" evidence="1">
    <location>
        <begin position="75"/>
        <end position="92"/>
    </location>
</feature>
<feature type="transmembrane region" description="Helical" evidence="1">
    <location>
        <begin position="222"/>
        <end position="242"/>
    </location>
</feature>